<gene>
    <name evidence="2" type="primary">soj_3</name>
    <name evidence="2" type="ORF">FUAX_53520</name>
</gene>
<sequence length="254" mass="27612">MPKIISIINHKGGVGKTTTTANLGAALANAGQSVLLVDLDPQGNLSQHFDVYGPEEQIADAFISGKPVTRLKIGNRLYLAPSDLRLMDAERELLQSRLAFGKLRRALTETPGIDTFDYILIDCPPSLGILTENALTASSEVIIPIEPTAFAYNGLDRIFSLIDEIQTEIGTALNVRAVILTMVDSRTSVQRHIREEIENLVGPEAICQSTISRAVALQEAAVEGKHIFEYAPGSRSAKEYLALAEEIFSLQPQV</sequence>
<dbReference type="AlphaFoldDB" id="A0AAU9CV38"/>
<evidence type="ECO:0000259" key="1">
    <source>
        <dbReference type="Pfam" id="PF13614"/>
    </source>
</evidence>
<keyword evidence="2" id="KW-0614">Plasmid</keyword>
<dbReference type="PIRSF" id="PIRSF009320">
    <property type="entry name" value="Nuc_binding_HP_1000"/>
    <property type="match status" value="1"/>
</dbReference>
<evidence type="ECO:0000313" key="3">
    <source>
        <dbReference type="Proteomes" id="UP001348817"/>
    </source>
</evidence>
<dbReference type="PANTHER" id="PTHR13696:SF52">
    <property type="entry name" value="PARA FAMILY PROTEIN CT_582"/>
    <property type="match status" value="1"/>
</dbReference>
<name>A0AAU9CV38_9BACT</name>
<reference evidence="2 3" key="1">
    <citation type="submission" date="2021-12" db="EMBL/GenBank/DDBJ databases">
        <title>Genome sequencing of bacteria with rrn-lacking chromosome and rrn-plasmid.</title>
        <authorList>
            <person name="Anda M."/>
            <person name="Iwasaki W."/>
        </authorList>
    </citation>
    <scope>NUCLEOTIDE SEQUENCE [LARGE SCALE GENOMIC DNA]</scope>
    <source>
        <strain evidence="2 3">DSM 100852</strain>
        <plasmid evidence="2 3">pFA8</plasmid>
    </source>
</reference>
<proteinExistence type="predicted"/>
<accession>A0AAU9CV38</accession>
<organism evidence="2 3">
    <name type="scientific">Fulvitalea axinellae</name>
    <dbReference type="NCBI Taxonomy" id="1182444"/>
    <lineage>
        <taxon>Bacteria</taxon>
        <taxon>Pseudomonadati</taxon>
        <taxon>Bacteroidota</taxon>
        <taxon>Cytophagia</taxon>
        <taxon>Cytophagales</taxon>
        <taxon>Persicobacteraceae</taxon>
        <taxon>Fulvitalea</taxon>
    </lineage>
</organism>
<protein>
    <submittedName>
        <fullName evidence="2">Sporulation initiation inhibitor Soj</fullName>
    </submittedName>
</protein>
<dbReference type="Gene3D" id="3.40.50.300">
    <property type="entry name" value="P-loop containing nucleotide triphosphate hydrolases"/>
    <property type="match status" value="1"/>
</dbReference>
<dbReference type="FunFam" id="3.40.50.300:FF:000285">
    <property type="entry name" value="Sporulation initiation inhibitor Soj"/>
    <property type="match status" value="1"/>
</dbReference>
<dbReference type="CDD" id="cd02042">
    <property type="entry name" value="ParAB_family"/>
    <property type="match status" value="1"/>
</dbReference>
<dbReference type="InterPro" id="IPR027417">
    <property type="entry name" value="P-loop_NTPase"/>
</dbReference>
<dbReference type="InterPro" id="IPR050678">
    <property type="entry name" value="DNA_Partitioning_ATPase"/>
</dbReference>
<dbReference type="SUPFAM" id="SSF52540">
    <property type="entry name" value="P-loop containing nucleoside triphosphate hydrolases"/>
    <property type="match status" value="1"/>
</dbReference>
<dbReference type="PANTHER" id="PTHR13696">
    <property type="entry name" value="P-LOOP CONTAINING NUCLEOSIDE TRIPHOSPHATE HYDROLASE"/>
    <property type="match status" value="1"/>
</dbReference>
<geneLocation type="plasmid" evidence="2 3">
    <name>pFA8</name>
</geneLocation>
<dbReference type="Pfam" id="PF13614">
    <property type="entry name" value="AAA_31"/>
    <property type="match status" value="1"/>
</dbReference>
<dbReference type="RefSeq" id="WP_338396153.1">
    <property type="nucleotide sequence ID" value="NZ_AP025322.1"/>
</dbReference>
<dbReference type="InterPro" id="IPR025669">
    <property type="entry name" value="AAA_dom"/>
</dbReference>
<feature type="domain" description="AAA" evidence="1">
    <location>
        <begin position="3"/>
        <end position="174"/>
    </location>
</feature>
<dbReference type="KEGG" id="fax:FUAX_53520"/>
<evidence type="ECO:0000313" key="2">
    <source>
        <dbReference type="EMBL" id="BDD12920.1"/>
    </source>
</evidence>
<dbReference type="EMBL" id="AP025322">
    <property type="protein sequence ID" value="BDD12920.1"/>
    <property type="molecule type" value="Genomic_DNA"/>
</dbReference>
<keyword evidence="3" id="KW-1185">Reference proteome</keyword>
<dbReference type="Proteomes" id="UP001348817">
    <property type="component" value="Plasmid pFA8"/>
</dbReference>